<evidence type="ECO:0000256" key="4">
    <source>
        <dbReference type="ARBA" id="ARBA00022842"/>
    </source>
</evidence>
<dbReference type="GO" id="GO:0006281">
    <property type="term" value="P:DNA repair"/>
    <property type="evidence" value="ECO:0007669"/>
    <property type="project" value="InterPro"/>
</dbReference>
<evidence type="ECO:0000256" key="6">
    <source>
        <dbReference type="PIRSR" id="PIRSR604808-2"/>
    </source>
</evidence>
<dbReference type="Proteomes" id="UP000053937">
    <property type="component" value="Unassembled WGS sequence"/>
</dbReference>
<dbReference type="EMBL" id="LMBR01000179">
    <property type="protein sequence ID" value="KUL23812.1"/>
    <property type="molecule type" value="Genomic_DNA"/>
</dbReference>
<gene>
    <name evidence="9" type="ORF">ASB62_07185</name>
</gene>
<evidence type="ECO:0000256" key="2">
    <source>
        <dbReference type="ARBA" id="ARBA00022723"/>
    </source>
</evidence>
<evidence type="ECO:0000256" key="3">
    <source>
        <dbReference type="ARBA" id="ARBA00022801"/>
    </source>
</evidence>
<keyword evidence="4 6" id="KW-0460">Magnesium</keyword>
<dbReference type="InterPro" id="IPR004808">
    <property type="entry name" value="AP_endonuc_1"/>
</dbReference>
<evidence type="ECO:0000313" key="10">
    <source>
        <dbReference type="Proteomes" id="UP000053937"/>
    </source>
</evidence>
<feature type="site" description="Interaction with DNA substrate" evidence="7">
    <location>
        <position position="245"/>
    </location>
</feature>
<keyword evidence="6" id="KW-0464">Manganese</keyword>
<organism evidence="9 10">
    <name type="scientific">Chlorobium limicola</name>
    <dbReference type="NCBI Taxonomy" id="1092"/>
    <lineage>
        <taxon>Bacteria</taxon>
        <taxon>Pseudomonadati</taxon>
        <taxon>Chlorobiota</taxon>
        <taxon>Chlorobiia</taxon>
        <taxon>Chlorobiales</taxon>
        <taxon>Chlorobiaceae</taxon>
        <taxon>Chlorobium/Pelodictyon group</taxon>
        <taxon>Chlorobium</taxon>
    </lineage>
</organism>
<feature type="active site" description="Proton acceptor" evidence="5">
    <location>
        <position position="245"/>
    </location>
</feature>
<dbReference type="InterPro" id="IPR036691">
    <property type="entry name" value="Endo/exonu/phosph_ase_sf"/>
</dbReference>
<keyword evidence="3" id="KW-0378">Hydrolase</keyword>
<proteinExistence type="inferred from homology"/>
<dbReference type="RefSeq" id="WP_059139248.1">
    <property type="nucleotide sequence ID" value="NZ_LMBR01000179.1"/>
</dbReference>
<evidence type="ECO:0000313" key="9">
    <source>
        <dbReference type="EMBL" id="KUL23812.1"/>
    </source>
</evidence>
<dbReference type="GO" id="GO:0004519">
    <property type="term" value="F:endonuclease activity"/>
    <property type="evidence" value="ECO:0007669"/>
    <property type="project" value="InterPro"/>
</dbReference>
<dbReference type="InterPro" id="IPR005135">
    <property type="entry name" value="Endo/exonuclease/phosphatase"/>
</dbReference>
<dbReference type="PROSITE" id="PS51435">
    <property type="entry name" value="AP_NUCLEASE_F1_4"/>
    <property type="match status" value="1"/>
</dbReference>
<evidence type="ECO:0000259" key="8">
    <source>
        <dbReference type="Pfam" id="PF03372"/>
    </source>
</evidence>
<evidence type="ECO:0000256" key="7">
    <source>
        <dbReference type="PIRSR" id="PIRSR604808-3"/>
    </source>
</evidence>
<comment type="caution">
    <text evidence="9">The sequence shown here is derived from an EMBL/GenBank/DDBJ whole genome shotgun (WGS) entry which is preliminary data.</text>
</comment>
<protein>
    <submittedName>
        <fullName evidence="9">Exodeoxyribonuclease III</fullName>
    </submittedName>
</protein>
<feature type="active site" description="Proton donor/acceptor" evidence="5">
    <location>
        <position position="147"/>
    </location>
</feature>
<dbReference type="Gene3D" id="3.60.10.10">
    <property type="entry name" value="Endonuclease/exonuclease/phosphatase"/>
    <property type="match status" value="1"/>
</dbReference>
<keyword evidence="10" id="KW-1185">Reference proteome</keyword>
<dbReference type="PROSITE" id="PS00726">
    <property type="entry name" value="AP_NUCLEASE_F1_1"/>
    <property type="match status" value="1"/>
</dbReference>
<feature type="site" description="Transition state stabilizer" evidence="7">
    <location>
        <position position="149"/>
    </location>
</feature>
<dbReference type="InterPro" id="IPR037493">
    <property type="entry name" value="ExoIII-like"/>
</dbReference>
<dbReference type="InterPro" id="IPR020847">
    <property type="entry name" value="AP_endonuclease_F1_BS"/>
</dbReference>
<accession>A0A117MLE0</accession>
<feature type="domain" description="Endonuclease/exonuclease/phosphatase" evidence="8">
    <location>
        <begin position="4"/>
        <end position="245"/>
    </location>
</feature>
<dbReference type="AlphaFoldDB" id="A0A117MLE0"/>
<feature type="binding site" evidence="6">
    <location>
        <position position="244"/>
    </location>
    <ligand>
        <name>Mg(2+)</name>
        <dbReference type="ChEBI" id="CHEBI:18420"/>
        <label>1</label>
    </ligand>
</feature>
<comment type="cofactor">
    <cofactor evidence="6">
        <name>Mg(2+)</name>
        <dbReference type="ChEBI" id="CHEBI:18420"/>
    </cofactor>
    <cofactor evidence="6">
        <name>Mn(2+)</name>
        <dbReference type="ChEBI" id="CHEBI:29035"/>
    </cofactor>
    <text evidence="6">Probably binds two magnesium or manganese ions per subunit.</text>
</comment>
<dbReference type="PANTHER" id="PTHR43250:SF2">
    <property type="entry name" value="EXODEOXYRIBONUCLEASE III"/>
    <property type="match status" value="1"/>
</dbReference>
<evidence type="ECO:0000256" key="1">
    <source>
        <dbReference type="ARBA" id="ARBA00007092"/>
    </source>
</evidence>
<dbReference type="Pfam" id="PF03372">
    <property type="entry name" value="Exo_endo_phos"/>
    <property type="match status" value="1"/>
</dbReference>
<dbReference type="GO" id="GO:0008311">
    <property type="term" value="F:double-stranded DNA 3'-5' DNA exonuclease activity"/>
    <property type="evidence" value="ECO:0007669"/>
    <property type="project" value="InterPro"/>
</dbReference>
<comment type="similarity">
    <text evidence="1">Belongs to the DNA repair enzymes AP/ExoA family.</text>
</comment>
<feature type="binding site" evidence="6">
    <location>
        <position position="149"/>
    </location>
    <ligand>
        <name>Mg(2+)</name>
        <dbReference type="ChEBI" id="CHEBI:18420"/>
        <label>1</label>
    </ligand>
</feature>
<dbReference type="GO" id="GO:0003677">
    <property type="term" value="F:DNA binding"/>
    <property type="evidence" value="ECO:0007669"/>
    <property type="project" value="InterPro"/>
</dbReference>
<dbReference type="GO" id="GO:0046872">
    <property type="term" value="F:metal ion binding"/>
    <property type="evidence" value="ECO:0007669"/>
    <property type="project" value="UniProtKB-KW"/>
</dbReference>
<feature type="binding site" evidence="6">
    <location>
        <position position="34"/>
    </location>
    <ligand>
        <name>Mg(2+)</name>
        <dbReference type="ChEBI" id="CHEBI:18420"/>
        <label>1</label>
    </ligand>
</feature>
<dbReference type="NCBIfam" id="TIGR00633">
    <property type="entry name" value="xth"/>
    <property type="match status" value="1"/>
</dbReference>
<feature type="binding site" evidence="6">
    <location>
        <position position="147"/>
    </location>
    <ligand>
        <name>Mg(2+)</name>
        <dbReference type="ChEBI" id="CHEBI:18420"/>
        <label>1</label>
    </ligand>
</feature>
<evidence type="ECO:0000256" key="5">
    <source>
        <dbReference type="PIRSR" id="PIRSR604808-1"/>
    </source>
</evidence>
<dbReference type="SUPFAM" id="SSF56219">
    <property type="entry name" value="DNase I-like"/>
    <property type="match status" value="1"/>
</dbReference>
<feature type="binding site" evidence="6">
    <location>
        <position position="245"/>
    </location>
    <ligand>
        <name>Mg(2+)</name>
        <dbReference type="ChEBI" id="CHEBI:18420"/>
        <label>1</label>
    </ligand>
</feature>
<feature type="active site" evidence="5">
    <location>
        <position position="108"/>
    </location>
</feature>
<feature type="binding site" evidence="6">
    <location>
        <position position="7"/>
    </location>
    <ligand>
        <name>Mg(2+)</name>
        <dbReference type="ChEBI" id="CHEBI:18420"/>
        <label>1</label>
    </ligand>
</feature>
<keyword evidence="2 6" id="KW-0479">Metal-binding</keyword>
<sequence>MKIASWNINGIRARKASLEAWILRNQPDILLLQEVKAHEEEIPPAISDLDAYRKFWNGSTVRKGYSGTGILLRDSSTADDAVWEVPAFDIENRTGVLHTTHFTIIGTYVPRGESDEHYRIKLDYLDSLRLYICSLLDSGRQVILAGDMNIAHRDIDVHRSQNKPGAVGLRSEERAAIDAQIASGLQDIMRNMHPDAADLFTWWPYWKLARERNLGWRIDCFYLSSKLAAKVTAATVDLEEKSSDHAPVILELSLQDTH</sequence>
<feature type="site" description="Important for catalytic activity" evidence="7">
    <location>
        <position position="219"/>
    </location>
</feature>
<name>A0A117MLE0_CHLLI</name>
<dbReference type="PANTHER" id="PTHR43250">
    <property type="entry name" value="EXODEOXYRIBONUCLEASE III"/>
    <property type="match status" value="1"/>
</dbReference>
<reference evidence="9 10" key="1">
    <citation type="submission" date="2015-10" db="EMBL/GenBank/DDBJ databases">
        <title>Draft Genome Sequence of Chlorobium limicola strain Frasassi Growing under Artificial Lighting in the Frasassi Cave System.</title>
        <authorList>
            <person name="Mansor M."/>
            <person name="Macalady J."/>
        </authorList>
    </citation>
    <scope>NUCLEOTIDE SEQUENCE [LARGE SCALE GENOMIC DNA]</scope>
    <source>
        <strain evidence="9 10">Frasassi</strain>
    </source>
</reference>
<dbReference type="OrthoDB" id="9803914at2"/>
<dbReference type="NCBIfam" id="TIGR00195">
    <property type="entry name" value="exoDNase_III"/>
    <property type="match status" value="1"/>
</dbReference>